<dbReference type="Gene3D" id="2.40.50.140">
    <property type="entry name" value="Nucleic acid-binding proteins"/>
    <property type="match status" value="1"/>
</dbReference>
<evidence type="ECO:0000259" key="5">
    <source>
        <dbReference type="PROSITE" id="PS51721"/>
    </source>
</evidence>
<keyword evidence="3" id="KW-0479">Metal-binding</keyword>
<dbReference type="Gene3D" id="3.40.50.300">
    <property type="entry name" value="P-loop containing nucleotide triphosphate hydrolases"/>
    <property type="match status" value="1"/>
</dbReference>
<evidence type="ECO:0000313" key="7">
    <source>
        <dbReference type="Proteomes" id="UP000004295"/>
    </source>
</evidence>
<feature type="binding site" evidence="3">
    <location>
        <position position="274"/>
    </location>
    <ligand>
        <name>Zn(2+)</name>
        <dbReference type="ChEBI" id="CHEBI:29105"/>
    </ligand>
</feature>
<comment type="function">
    <text evidence="3">One of several proteins that assist in the late maturation steps of the functional core of the 30S ribosomal subunit. Helps release RbfA from mature subunits. May play a role in the assembly of ribosomal proteins into the subunit. Circularly permuted GTPase that catalyzes slow GTP hydrolysis, GTPase activity is stimulated by the 30S ribosomal subunit.</text>
</comment>
<comment type="similarity">
    <text evidence="3">Belongs to the TRAFAC class YlqF/YawG GTPase family. RsgA subfamily.</text>
</comment>
<dbReference type="InterPro" id="IPR027417">
    <property type="entry name" value="P-loop_NTPase"/>
</dbReference>
<keyword evidence="3" id="KW-0699">rRNA-binding</keyword>
<feature type="domain" description="CP-type G" evidence="5">
    <location>
        <begin position="81"/>
        <end position="245"/>
    </location>
</feature>
<dbReference type="PROSITE" id="PS51721">
    <property type="entry name" value="G_CP"/>
    <property type="match status" value="1"/>
</dbReference>
<dbReference type="GO" id="GO:0005737">
    <property type="term" value="C:cytoplasm"/>
    <property type="evidence" value="ECO:0007669"/>
    <property type="project" value="UniProtKB-SubCell"/>
</dbReference>
<name>C3J9M6_POREA</name>
<dbReference type="SUPFAM" id="SSF52540">
    <property type="entry name" value="P-loop containing nucleoside triphosphate hydrolases"/>
    <property type="match status" value="1"/>
</dbReference>
<dbReference type="SUPFAM" id="SSF50249">
    <property type="entry name" value="Nucleic acid-binding proteins"/>
    <property type="match status" value="1"/>
</dbReference>
<dbReference type="EMBL" id="ACNN01000014">
    <property type="protein sequence ID" value="EEN83065.1"/>
    <property type="molecule type" value="Genomic_DNA"/>
</dbReference>
<dbReference type="Gene3D" id="1.10.40.50">
    <property type="entry name" value="Probable gtpase engc, domain 3"/>
    <property type="match status" value="1"/>
</dbReference>
<dbReference type="InterPro" id="IPR004881">
    <property type="entry name" value="Ribosome_biogen_GTPase_RsgA"/>
</dbReference>
<keyword evidence="3" id="KW-0690">Ribosome biogenesis</keyword>
<keyword evidence="1 3" id="KW-0547">Nucleotide-binding</keyword>
<dbReference type="CDD" id="cd01854">
    <property type="entry name" value="YjeQ_EngC"/>
    <property type="match status" value="1"/>
</dbReference>
<feature type="binding site" evidence="3">
    <location>
        <position position="269"/>
    </location>
    <ligand>
        <name>Zn(2+)</name>
        <dbReference type="ChEBI" id="CHEBI:29105"/>
    </ligand>
</feature>
<dbReference type="STRING" id="553175.POREN0001_0777"/>
<dbReference type="Proteomes" id="UP000004295">
    <property type="component" value="Unassembled WGS sequence"/>
</dbReference>
<proteinExistence type="inferred from homology"/>
<feature type="binding site" evidence="3">
    <location>
        <position position="282"/>
    </location>
    <ligand>
        <name>Zn(2+)</name>
        <dbReference type="ChEBI" id="CHEBI:29105"/>
    </ligand>
</feature>
<comment type="subunit">
    <text evidence="3">Monomer. Associates with 30S ribosomal subunit, binds 16S rRNA.</text>
</comment>
<keyword evidence="3" id="KW-0378">Hydrolase</keyword>
<keyword evidence="7" id="KW-1185">Reference proteome</keyword>
<dbReference type="PROSITE" id="PS50936">
    <property type="entry name" value="ENGC_GTPASE"/>
    <property type="match status" value="1"/>
</dbReference>
<dbReference type="EC" id="3.6.1.-" evidence="3"/>
<dbReference type="GO" id="GO:0003924">
    <property type="term" value="F:GTPase activity"/>
    <property type="evidence" value="ECO:0007669"/>
    <property type="project" value="UniProtKB-UniRule"/>
</dbReference>
<dbReference type="HAMAP" id="MF_01820">
    <property type="entry name" value="GTPase_RsgA"/>
    <property type="match status" value="1"/>
</dbReference>
<gene>
    <name evidence="3 6" type="primary">rsgA</name>
    <name evidence="6" type="ORF">POREN0001_0777</name>
</gene>
<keyword evidence="3" id="KW-0694">RNA-binding</keyword>
<evidence type="ECO:0000256" key="3">
    <source>
        <dbReference type="HAMAP-Rule" id="MF_01820"/>
    </source>
</evidence>
<comment type="subcellular location">
    <subcellularLocation>
        <location evidence="3">Cytoplasm</location>
    </subcellularLocation>
</comment>
<sequence>MTGLVLRCVGNLCRVLLDGDGGECDALVKGNLRLKGLRSTNPVVVGDRVELQPTREDLEHPYYITAICPRRNYIIRKASNLSKESHILAANIDVALLVVTMIQPETSFTFVDRFLATAEAYDIPVVLLFNKIDLYGEEENRRLAEWQLIYAPLGYPTLSISATEGIGLEEVWPHIAGRIVLLSGHSGVGKSSLINALLPGSSLRTHSISLAHGTGMHTTTYSAMIPLAAERGGGYLIDSPGIKGFGTLEMNEHNAHHYFREFFALSEGCRFNNCTHINEPGCAVLAALERGEIAPSRYVSYLGILGDEEGGKYRPEQ</sequence>
<dbReference type="eggNOG" id="COG1162">
    <property type="taxonomic scope" value="Bacteria"/>
</dbReference>
<evidence type="ECO:0000259" key="4">
    <source>
        <dbReference type="PROSITE" id="PS50936"/>
    </source>
</evidence>
<dbReference type="GO" id="GO:0042274">
    <property type="term" value="P:ribosomal small subunit biogenesis"/>
    <property type="evidence" value="ECO:0007669"/>
    <property type="project" value="UniProtKB-UniRule"/>
</dbReference>
<dbReference type="Pfam" id="PF03193">
    <property type="entry name" value="RsgA_GTPase"/>
    <property type="match status" value="1"/>
</dbReference>
<evidence type="ECO:0000313" key="6">
    <source>
        <dbReference type="EMBL" id="EEN83065.1"/>
    </source>
</evidence>
<dbReference type="GO" id="GO:0019843">
    <property type="term" value="F:rRNA binding"/>
    <property type="evidence" value="ECO:0007669"/>
    <property type="project" value="UniProtKB-KW"/>
</dbReference>
<dbReference type="GeneID" id="93365139"/>
<dbReference type="PANTHER" id="PTHR32120:SF11">
    <property type="entry name" value="SMALL RIBOSOMAL SUBUNIT BIOGENESIS GTPASE RSGA 1, MITOCHONDRIAL-RELATED"/>
    <property type="match status" value="1"/>
</dbReference>
<keyword evidence="3" id="KW-0963">Cytoplasm</keyword>
<comment type="cofactor">
    <cofactor evidence="3">
        <name>Zn(2+)</name>
        <dbReference type="ChEBI" id="CHEBI:29105"/>
    </cofactor>
    <text evidence="3">Binds 1 zinc ion per subunit.</text>
</comment>
<dbReference type="PANTHER" id="PTHR32120">
    <property type="entry name" value="SMALL RIBOSOMAL SUBUNIT BIOGENESIS GTPASE RSGA"/>
    <property type="match status" value="1"/>
</dbReference>
<keyword evidence="2 3" id="KW-0342">GTP-binding</keyword>
<dbReference type="AlphaFoldDB" id="C3J9M6"/>
<organism evidence="6 7">
    <name type="scientific">Porphyromonas endodontalis (strain ATCC 35406 / DSM 24491 / JCM 8526 / CCUG 16442 / BCRC 14492 / NCTC 13058 / HG 370)</name>
    <name type="common">Bacteroides endodontalis</name>
    <dbReference type="NCBI Taxonomy" id="553175"/>
    <lineage>
        <taxon>Bacteria</taxon>
        <taxon>Pseudomonadati</taxon>
        <taxon>Bacteroidota</taxon>
        <taxon>Bacteroidia</taxon>
        <taxon>Bacteroidales</taxon>
        <taxon>Porphyromonadaceae</taxon>
        <taxon>Porphyromonas</taxon>
    </lineage>
</organism>
<dbReference type="RefSeq" id="WP_004333017.1">
    <property type="nucleotide sequence ID" value="NZ_ACNN01000014.1"/>
</dbReference>
<keyword evidence="3" id="KW-0862">Zinc</keyword>
<feature type="binding site" evidence="3">
    <location>
        <begin position="130"/>
        <end position="133"/>
    </location>
    <ligand>
        <name>GTP</name>
        <dbReference type="ChEBI" id="CHEBI:37565"/>
    </ligand>
</feature>
<dbReference type="GO" id="GO:0005525">
    <property type="term" value="F:GTP binding"/>
    <property type="evidence" value="ECO:0007669"/>
    <property type="project" value="UniProtKB-UniRule"/>
</dbReference>
<evidence type="ECO:0000256" key="1">
    <source>
        <dbReference type="ARBA" id="ARBA00022741"/>
    </source>
</evidence>
<comment type="caution">
    <text evidence="6">The sequence shown here is derived from an EMBL/GenBank/DDBJ whole genome shotgun (WGS) entry which is preliminary data.</text>
</comment>
<reference evidence="6 7" key="1">
    <citation type="submission" date="2009-04" db="EMBL/GenBank/DDBJ databases">
        <authorList>
            <person name="Sebastian Y."/>
            <person name="Madupu R."/>
            <person name="Durkin A.S."/>
            <person name="Torralba M."/>
            <person name="Methe B."/>
            <person name="Sutton G.G."/>
            <person name="Strausberg R.L."/>
            <person name="Nelson K.E."/>
        </authorList>
    </citation>
    <scope>NUCLEOTIDE SEQUENCE [LARGE SCALE GENOMIC DNA]</scope>
    <source>
        <strain evidence="7">ATCC 35406 / BCRC 14492 / JCM 8526 / NCTC 13058 / HG 370</strain>
    </source>
</reference>
<dbReference type="InterPro" id="IPR012340">
    <property type="entry name" value="NA-bd_OB-fold"/>
</dbReference>
<accession>C3J9M6</accession>
<dbReference type="GO" id="GO:0046872">
    <property type="term" value="F:metal ion binding"/>
    <property type="evidence" value="ECO:0007669"/>
    <property type="project" value="UniProtKB-KW"/>
</dbReference>
<dbReference type="NCBIfam" id="TIGR00157">
    <property type="entry name" value="ribosome small subunit-dependent GTPase A"/>
    <property type="match status" value="1"/>
</dbReference>
<feature type="binding site" evidence="3">
    <location>
        <position position="276"/>
    </location>
    <ligand>
        <name>Zn(2+)</name>
        <dbReference type="ChEBI" id="CHEBI:29105"/>
    </ligand>
</feature>
<dbReference type="InterPro" id="IPR030378">
    <property type="entry name" value="G_CP_dom"/>
</dbReference>
<evidence type="ECO:0000256" key="2">
    <source>
        <dbReference type="ARBA" id="ARBA00023134"/>
    </source>
</evidence>
<feature type="binding site" evidence="3">
    <location>
        <begin position="184"/>
        <end position="192"/>
    </location>
    <ligand>
        <name>GTP</name>
        <dbReference type="ChEBI" id="CHEBI:37565"/>
    </ligand>
</feature>
<protein>
    <recommendedName>
        <fullName evidence="3">Small ribosomal subunit biogenesis GTPase RsgA</fullName>
        <ecNumber evidence="3">3.6.1.-</ecNumber>
    </recommendedName>
</protein>
<feature type="domain" description="EngC GTPase" evidence="4">
    <location>
        <begin position="90"/>
        <end position="243"/>
    </location>
</feature>
<dbReference type="InterPro" id="IPR010914">
    <property type="entry name" value="RsgA_GTPase_dom"/>
</dbReference>